<feature type="binding site" evidence="10">
    <location>
        <position position="131"/>
    </location>
    <ligand>
        <name>substrate</name>
    </ligand>
</feature>
<dbReference type="GO" id="GO:0004527">
    <property type="term" value="F:exonuclease activity"/>
    <property type="evidence" value="ECO:0007669"/>
    <property type="project" value="UniProtKB-KW"/>
</dbReference>
<keyword evidence="6" id="KW-0269">Exonuclease</keyword>
<dbReference type="EMBL" id="SWFS01000148">
    <property type="protein sequence ID" value="KAA8915728.1"/>
    <property type="molecule type" value="Genomic_DNA"/>
</dbReference>
<name>A0A642V6N1_9ASCO</name>
<evidence type="ECO:0000256" key="11">
    <source>
        <dbReference type="PIRSR" id="PIRSR610347-3"/>
    </source>
</evidence>
<evidence type="ECO:0000256" key="10">
    <source>
        <dbReference type="PIRSR" id="PIRSR610347-2"/>
    </source>
</evidence>
<dbReference type="PANTHER" id="PTHR12415">
    <property type="entry name" value="TYROSYL-DNA PHOSPHODIESTERASE 1"/>
    <property type="match status" value="1"/>
</dbReference>
<evidence type="ECO:0000256" key="9">
    <source>
        <dbReference type="PIRSR" id="PIRSR610347-1"/>
    </source>
</evidence>
<dbReference type="Gene3D" id="3.30.870.10">
    <property type="entry name" value="Endonuclease Chain A"/>
    <property type="match status" value="2"/>
</dbReference>
<dbReference type="PANTHER" id="PTHR12415:SF0">
    <property type="entry name" value="TYROSYL-DNA PHOSPHODIESTERASE 1"/>
    <property type="match status" value="1"/>
</dbReference>
<evidence type="ECO:0000256" key="7">
    <source>
        <dbReference type="ARBA" id="ARBA00023204"/>
    </source>
</evidence>
<evidence type="ECO:0008006" key="14">
    <source>
        <dbReference type="Google" id="ProtNLM"/>
    </source>
</evidence>
<evidence type="ECO:0000256" key="4">
    <source>
        <dbReference type="ARBA" id="ARBA00022763"/>
    </source>
</evidence>
<proteinExistence type="inferred from homology"/>
<protein>
    <recommendedName>
        <fullName evidence="14">Tyrosyl-DNA phosphodiesterase</fullName>
    </recommendedName>
</protein>
<accession>A0A642V6N1</accession>
<keyword evidence="3" id="KW-0540">Nuclease</keyword>
<dbReference type="OrthoDB" id="47785at2759"/>
<dbReference type="Pfam" id="PF06087">
    <property type="entry name" value="Tyr-DNA_phospho"/>
    <property type="match status" value="1"/>
</dbReference>
<dbReference type="GO" id="GO:0006281">
    <property type="term" value="P:DNA repair"/>
    <property type="evidence" value="ECO:0007669"/>
    <property type="project" value="UniProtKB-KW"/>
</dbReference>
<dbReference type="InterPro" id="IPR010347">
    <property type="entry name" value="Tdp1"/>
</dbReference>
<comment type="subcellular location">
    <subcellularLocation>
        <location evidence="1">Nucleus</location>
    </subcellularLocation>
</comment>
<dbReference type="SUPFAM" id="SSF56024">
    <property type="entry name" value="Phospholipase D/nuclease"/>
    <property type="match status" value="2"/>
</dbReference>
<keyword evidence="13" id="KW-1185">Reference proteome</keyword>
<dbReference type="GO" id="GO:0003690">
    <property type="term" value="F:double-stranded DNA binding"/>
    <property type="evidence" value="ECO:0007669"/>
    <property type="project" value="TreeGrafter"/>
</dbReference>
<feature type="active site" description="Nucleophile" evidence="9">
    <location>
        <position position="129"/>
    </location>
</feature>
<dbReference type="Proteomes" id="UP000761534">
    <property type="component" value="Unassembled WGS sequence"/>
</dbReference>
<sequence>MSRREESDDEVVEVKRRRVEMYRSPLKLIRAEESVVKEQENVDTVSLAHLVGQRDLVEIYQFSFEMDLAYAMDLVHPEARPNIKAYFVFGKSRKGDMAERLEEQRKTLKYNKNITLVPIPLRYDYGTHHSKLMVLFFSNNEVQITIHTANLISYDWENMTQGIWVSPRMSLKGGGEHEFKTDFVDYIRAYKNPCLNKLADSLESVNFDDVQNVSFIGSVPGNYEKGSAEYKKWGALKLYDVVSRVEKRIEDKSDPELIVQMSSIGSLGPLSSYFNPILKRALLGQEPHGTDPTRNAKVSIIFPSLMNIRESLFGYGSGGSIHFPKDEKGSLQKELRPMLCQWKAKEAGRQILPPHIKTYTRLTKERKVAWMVLTSANLSKQAWGIVNKTKKNQWIQSWEAGVILSPPSSEPFTPLYKRDTSTSPCVRLPFDIPPSPYEDNDEVWSAKVSHSEPDRFGNIYVPR</sequence>
<dbReference type="GO" id="GO:0017005">
    <property type="term" value="F:3'-tyrosyl-DNA phosphodiesterase activity"/>
    <property type="evidence" value="ECO:0007669"/>
    <property type="project" value="TreeGrafter"/>
</dbReference>
<keyword evidence="5" id="KW-0378">Hydrolase</keyword>
<feature type="active site" description="Proton donor/acceptor" evidence="9">
    <location>
        <position position="355"/>
    </location>
</feature>
<reference evidence="12" key="1">
    <citation type="journal article" date="2019" name="G3 (Bethesda)">
        <title>Genome Assemblies of Two Rare Opportunistic Yeast Pathogens: Diutina rugosa (syn. Candida rugosa) and Trichomonascus ciferrii (syn. Candida ciferrii).</title>
        <authorList>
            <person name="Mixao V."/>
            <person name="Saus E."/>
            <person name="Hansen A.P."/>
            <person name="Lass-Florl C."/>
            <person name="Gabaldon T."/>
        </authorList>
    </citation>
    <scope>NUCLEOTIDE SEQUENCE</scope>
    <source>
        <strain evidence="12">CBS 4856</strain>
    </source>
</reference>
<gene>
    <name evidence="12" type="ORF">TRICI_002135</name>
</gene>
<keyword evidence="4" id="KW-0227">DNA damage</keyword>
<evidence type="ECO:0000256" key="3">
    <source>
        <dbReference type="ARBA" id="ARBA00022722"/>
    </source>
</evidence>
<dbReference type="GO" id="GO:0003697">
    <property type="term" value="F:single-stranded DNA binding"/>
    <property type="evidence" value="ECO:0007669"/>
    <property type="project" value="TreeGrafter"/>
</dbReference>
<keyword evidence="7" id="KW-0234">DNA repair</keyword>
<evidence type="ECO:0000256" key="5">
    <source>
        <dbReference type="ARBA" id="ARBA00022801"/>
    </source>
</evidence>
<evidence type="ECO:0000313" key="12">
    <source>
        <dbReference type="EMBL" id="KAA8915728.1"/>
    </source>
</evidence>
<feature type="site" description="Interaction with DNA" evidence="11">
    <location>
        <position position="379"/>
    </location>
</feature>
<dbReference type="GO" id="GO:0005634">
    <property type="term" value="C:nucleus"/>
    <property type="evidence" value="ECO:0007669"/>
    <property type="project" value="UniProtKB-SubCell"/>
</dbReference>
<evidence type="ECO:0000313" key="13">
    <source>
        <dbReference type="Proteomes" id="UP000761534"/>
    </source>
</evidence>
<feature type="binding site" evidence="10">
    <location>
        <position position="357"/>
    </location>
    <ligand>
        <name>substrate</name>
    </ligand>
</feature>
<evidence type="ECO:0000256" key="1">
    <source>
        <dbReference type="ARBA" id="ARBA00004123"/>
    </source>
</evidence>
<evidence type="ECO:0000256" key="6">
    <source>
        <dbReference type="ARBA" id="ARBA00022839"/>
    </source>
</evidence>
<organism evidence="12 13">
    <name type="scientific">Trichomonascus ciferrii</name>
    <dbReference type="NCBI Taxonomy" id="44093"/>
    <lineage>
        <taxon>Eukaryota</taxon>
        <taxon>Fungi</taxon>
        <taxon>Dikarya</taxon>
        <taxon>Ascomycota</taxon>
        <taxon>Saccharomycotina</taxon>
        <taxon>Dipodascomycetes</taxon>
        <taxon>Dipodascales</taxon>
        <taxon>Trichomonascaceae</taxon>
        <taxon>Trichomonascus</taxon>
        <taxon>Trichomonascus ciferrii complex</taxon>
    </lineage>
</organism>
<dbReference type="AlphaFoldDB" id="A0A642V6N1"/>
<evidence type="ECO:0000256" key="8">
    <source>
        <dbReference type="ARBA" id="ARBA00023242"/>
    </source>
</evidence>
<comment type="similarity">
    <text evidence="2">Belongs to the tyrosyl-DNA phosphodiesterase family.</text>
</comment>
<comment type="caution">
    <text evidence="12">The sequence shown here is derived from an EMBL/GenBank/DDBJ whole genome shotgun (WGS) entry which is preliminary data.</text>
</comment>
<evidence type="ECO:0000256" key="2">
    <source>
        <dbReference type="ARBA" id="ARBA00010205"/>
    </source>
</evidence>
<keyword evidence="8" id="KW-0539">Nucleus</keyword>
<dbReference type="VEuPathDB" id="FungiDB:TRICI_002135"/>